<comment type="caution">
    <text evidence="6">The sequence shown here is derived from an EMBL/GenBank/DDBJ whole genome shotgun (WGS) entry which is preliminary data.</text>
</comment>
<sequence length="707" mass="78838">PTASTTSHGPPSVLPPPPPPPDGTPVTGAWRANYVSAQQGSYIPPTTMPSIRPKKKLKALHWEKIDTPQVTVWATHAPTYEAKEQKYTELAKKGVLDEVERLFMAKETKILGRGPSAQQRKDKKQIISNELSKNFQIAMAKFSQLSVDEVVRMIIHCDPEILDNSVIMDFLQRDELCNIPENTAKLMAPYSKDWTVPNAASAEREQDPSELTREDQIYLYTAFELNHYWKSRMRALALTRSYESDYDHISSKIREVVKVCDSLRDSVSLMNVLGLILDIGNFMNDANKQAQGFKLSSLARLGMVKDDKNETTFADLVERIVRNQYPEWEGFVEEIGGVLNVHKLSVDQLRQDATKFIETIRNVQMSLDSGNLSDPKKFHPQDRVSQIVQRSMKDARRKAEQMQIYLDDLTKTYDDIMTFYGEDNTDENARRDFFGKLAGFLQEWKKSKEKNIALEEQRRRTEASLARKRINPALANGAGTDSPASPSTSGAMDSLLEKLRAAAPQARDQRDRRRRARLKERHQIRVASGQKMPTILGMGGSPDEGGEGEASSSNNDSGHLNPQKQEDGNASGQETQVSESEDVADRAANLLQGLRSNMDTDAERARRRRESAEDERRARRMRRRNAAANGSKDSADGSLPSSKAPMSPTRTDAAETEEAAASSPPPEHDSPRSQPTPAIVVSPTPDQQPEGEAGDGSSPDKPVEVAE</sequence>
<comment type="similarity">
    <text evidence="2">Belongs to the formin homology family. BNI1 subfamily.</text>
</comment>
<feature type="compositionally biased region" description="Pro residues" evidence="3">
    <location>
        <begin position="12"/>
        <end position="23"/>
    </location>
</feature>
<gene>
    <name evidence="6" type="ORF">T310_8543</name>
</gene>
<keyword evidence="1" id="KW-0175">Coiled coil</keyword>
<evidence type="ECO:0000256" key="1">
    <source>
        <dbReference type="ARBA" id="ARBA00023054"/>
    </source>
</evidence>
<reference evidence="6 7" key="1">
    <citation type="submission" date="2015-04" db="EMBL/GenBank/DDBJ databases">
        <authorList>
            <person name="Heijne W.H."/>
            <person name="Fedorova N.D."/>
            <person name="Nierman W.C."/>
            <person name="Vollebregt A.W."/>
            <person name="Zhao Z."/>
            <person name="Wu L."/>
            <person name="Kumar M."/>
            <person name="Stam H."/>
            <person name="van den Berg M.A."/>
            <person name="Pel H.J."/>
        </authorList>
    </citation>
    <scope>NUCLEOTIDE SEQUENCE [LARGE SCALE GENOMIC DNA]</scope>
    <source>
        <strain evidence="6 7">CBS 393.64</strain>
    </source>
</reference>
<evidence type="ECO:0000259" key="4">
    <source>
        <dbReference type="PROSITE" id="PS51231"/>
    </source>
</evidence>
<dbReference type="Gene3D" id="1.20.58.2220">
    <property type="entry name" value="Formin, FH2 domain"/>
    <property type="match status" value="1"/>
</dbReference>
<proteinExistence type="inferred from homology"/>
<dbReference type="SMART" id="SM00498">
    <property type="entry name" value="FH2"/>
    <property type="match status" value="1"/>
</dbReference>
<dbReference type="Pfam" id="PF02181">
    <property type="entry name" value="FH2"/>
    <property type="match status" value="1"/>
</dbReference>
<dbReference type="InterPro" id="IPR042201">
    <property type="entry name" value="FH2_Formin_sf"/>
</dbReference>
<dbReference type="GO" id="GO:0030010">
    <property type="term" value="P:establishment of cell polarity"/>
    <property type="evidence" value="ECO:0007669"/>
    <property type="project" value="UniProtKB-ARBA"/>
</dbReference>
<dbReference type="SUPFAM" id="SSF101447">
    <property type="entry name" value="Formin homology 2 domain (FH2 domain)"/>
    <property type="match status" value="1"/>
</dbReference>
<evidence type="ECO:0000259" key="5">
    <source>
        <dbReference type="PROSITE" id="PS51444"/>
    </source>
</evidence>
<dbReference type="GeneID" id="25320799"/>
<dbReference type="GO" id="GO:0032991">
    <property type="term" value="C:protein-containing complex"/>
    <property type="evidence" value="ECO:0007669"/>
    <property type="project" value="UniProtKB-ARBA"/>
</dbReference>
<evidence type="ECO:0000256" key="2">
    <source>
        <dbReference type="ARBA" id="ARBA00037935"/>
    </source>
</evidence>
<evidence type="ECO:0000256" key="3">
    <source>
        <dbReference type="SAM" id="MobiDB-lite"/>
    </source>
</evidence>
<accession>A0A0F4YI21</accession>
<dbReference type="GO" id="GO:0051016">
    <property type="term" value="P:barbed-end actin filament capping"/>
    <property type="evidence" value="ECO:0007669"/>
    <property type="project" value="TreeGrafter"/>
</dbReference>
<dbReference type="GO" id="GO:0032153">
    <property type="term" value="C:cell division site"/>
    <property type="evidence" value="ECO:0007669"/>
    <property type="project" value="UniProtKB-ARBA"/>
</dbReference>
<evidence type="ECO:0000313" key="6">
    <source>
        <dbReference type="EMBL" id="KKA17521.1"/>
    </source>
</evidence>
<organism evidence="6 7">
    <name type="scientific">Rasamsonia emersonii (strain ATCC 16479 / CBS 393.64 / IMI 116815)</name>
    <dbReference type="NCBI Taxonomy" id="1408163"/>
    <lineage>
        <taxon>Eukaryota</taxon>
        <taxon>Fungi</taxon>
        <taxon>Dikarya</taxon>
        <taxon>Ascomycota</taxon>
        <taxon>Pezizomycotina</taxon>
        <taxon>Eurotiomycetes</taxon>
        <taxon>Eurotiomycetidae</taxon>
        <taxon>Eurotiales</taxon>
        <taxon>Trichocomaceae</taxon>
        <taxon>Rasamsonia</taxon>
    </lineage>
</organism>
<dbReference type="GO" id="GO:0005938">
    <property type="term" value="C:cell cortex"/>
    <property type="evidence" value="ECO:0007669"/>
    <property type="project" value="UniProtKB-ARBA"/>
</dbReference>
<dbReference type="AlphaFoldDB" id="A0A0F4YI21"/>
<dbReference type="PROSITE" id="PS51231">
    <property type="entry name" value="DAD"/>
    <property type="match status" value="1"/>
</dbReference>
<dbReference type="PANTHER" id="PTHR47102">
    <property type="entry name" value="PROTEIN BNI1"/>
    <property type="match status" value="1"/>
</dbReference>
<feature type="compositionally biased region" description="Polar residues" evidence="3">
    <location>
        <begin position="560"/>
        <end position="578"/>
    </location>
</feature>
<dbReference type="InterPro" id="IPR051661">
    <property type="entry name" value="Actin_filament_regulator"/>
</dbReference>
<dbReference type="GO" id="GO:0005856">
    <property type="term" value="C:cytoskeleton"/>
    <property type="evidence" value="ECO:0007669"/>
    <property type="project" value="UniProtKB-ARBA"/>
</dbReference>
<feature type="region of interest" description="Disordered" evidence="3">
    <location>
        <begin position="470"/>
        <end position="707"/>
    </location>
</feature>
<feature type="domain" description="FH2" evidence="5">
    <location>
        <begin position="47"/>
        <end position="470"/>
    </location>
</feature>
<dbReference type="GO" id="GO:0000131">
    <property type="term" value="C:incipient cellular bud site"/>
    <property type="evidence" value="ECO:0007669"/>
    <property type="project" value="UniProtKB-ARBA"/>
</dbReference>
<dbReference type="Proteomes" id="UP000053958">
    <property type="component" value="Unassembled WGS sequence"/>
</dbReference>
<dbReference type="InterPro" id="IPR015425">
    <property type="entry name" value="FH2_Formin"/>
</dbReference>
<dbReference type="STRING" id="1408163.A0A0F4YI21"/>
<feature type="compositionally biased region" description="Basic residues" evidence="3">
    <location>
        <begin position="512"/>
        <end position="524"/>
    </location>
</feature>
<keyword evidence="7" id="KW-1185">Reference proteome</keyword>
<name>A0A0F4YI21_RASE3</name>
<evidence type="ECO:0000313" key="7">
    <source>
        <dbReference type="Proteomes" id="UP000053958"/>
    </source>
</evidence>
<dbReference type="GO" id="GO:0051017">
    <property type="term" value="P:actin filament bundle assembly"/>
    <property type="evidence" value="ECO:0007669"/>
    <property type="project" value="TreeGrafter"/>
</dbReference>
<feature type="region of interest" description="Disordered" evidence="3">
    <location>
        <begin position="1"/>
        <end position="26"/>
    </location>
</feature>
<dbReference type="PROSITE" id="PS51444">
    <property type="entry name" value="FH2"/>
    <property type="match status" value="1"/>
</dbReference>
<dbReference type="GO" id="GO:0005934">
    <property type="term" value="C:cellular bud tip"/>
    <property type="evidence" value="ECO:0007669"/>
    <property type="project" value="UniProtKB-ARBA"/>
</dbReference>
<dbReference type="EMBL" id="LASV01000634">
    <property type="protein sequence ID" value="KKA17521.1"/>
    <property type="molecule type" value="Genomic_DNA"/>
</dbReference>
<feature type="non-terminal residue" evidence="6">
    <location>
        <position position="1"/>
    </location>
</feature>
<dbReference type="GO" id="GO:1903475">
    <property type="term" value="P:mitotic actomyosin contractile ring assembly"/>
    <property type="evidence" value="ECO:0007669"/>
    <property type="project" value="TreeGrafter"/>
</dbReference>
<dbReference type="OrthoDB" id="1104827at2759"/>
<dbReference type="GO" id="GO:0043332">
    <property type="term" value="C:mating projection tip"/>
    <property type="evidence" value="ECO:0007669"/>
    <property type="project" value="TreeGrafter"/>
</dbReference>
<dbReference type="Gene3D" id="6.10.30.50">
    <property type="match status" value="1"/>
</dbReference>
<dbReference type="PANTHER" id="PTHR47102:SF2">
    <property type="entry name" value="PROTEIN BNI1"/>
    <property type="match status" value="1"/>
</dbReference>
<feature type="compositionally biased region" description="Polar residues" evidence="3">
    <location>
        <begin position="482"/>
        <end position="491"/>
    </location>
</feature>
<dbReference type="RefSeq" id="XP_013324133.1">
    <property type="nucleotide sequence ID" value="XM_013468679.1"/>
</dbReference>
<dbReference type="FunFam" id="1.20.58.2220:FF:000006">
    <property type="entry name" value="Cytokinesis protein sepA"/>
    <property type="match status" value="1"/>
</dbReference>
<dbReference type="GO" id="GO:0033554">
    <property type="term" value="P:cellular response to stress"/>
    <property type="evidence" value="ECO:0007669"/>
    <property type="project" value="UniProtKB-ARBA"/>
</dbReference>
<feature type="compositionally biased region" description="Low complexity" evidence="3">
    <location>
        <begin position="549"/>
        <end position="558"/>
    </location>
</feature>
<dbReference type="FunFam" id="6.10.30.50:FF:000001">
    <property type="entry name" value="Cytokinesis sepA protein"/>
    <property type="match status" value="1"/>
</dbReference>
<feature type="domain" description="DAD" evidence="4">
    <location>
        <begin position="485"/>
        <end position="517"/>
    </location>
</feature>
<dbReference type="InterPro" id="IPR014767">
    <property type="entry name" value="DAD_dom"/>
</dbReference>
<protein>
    <submittedName>
        <fullName evidence="6">Cytokinesis protein SepA/Bni1</fullName>
    </submittedName>
</protein>